<keyword evidence="7 8" id="KW-0472">Membrane</keyword>
<feature type="transmembrane region" description="Helical" evidence="8">
    <location>
        <begin position="137"/>
        <end position="158"/>
    </location>
</feature>
<comment type="similarity">
    <text evidence="2">Belongs to the major facilitator superfamily.</text>
</comment>
<protein>
    <recommendedName>
        <fullName evidence="9">Major facilitator superfamily (MFS) profile domain-containing protein</fullName>
    </recommendedName>
</protein>
<evidence type="ECO:0000256" key="7">
    <source>
        <dbReference type="ARBA" id="ARBA00023136"/>
    </source>
</evidence>
<keyword evidence="5 8" id="KW-0812">Transmembrane</keyword>
<dbReference type="InterPro" id="IPR020846">
    <property type="entry name" value="MFS_dom"/>
</dbReference>
<keyword evidence="3" id="KW-0813">Transport</keyword>
<feature type="transmembrane region" description="Helical" evidence="8">
    <location>
        <begin position="230"/>
        <end position="249"/>
    </location>
</feature>
<gene>
    <name evidence="10" type="ORF">HMPREF1015_01116</name>
</gene>
<evidence type="ECO:0000256" key="5">
    <source>
        <dbReference type="ARBA" id="ARBA00022692"/>
    </source>
</evidence>
<feature type="transmembrane region" description="Helical" evidence="8">
    <location>
        <begin position="203"/>
        <end position="224"/>
    </location>
</feature>
<dbReference type="Pfam" id="PF07690">
    <property type="entry name" value="MFS_1"/>
    <property type="match status" value="2"/>
</dbReference>
<dbReference type="InterPro" id="IPR011701">
    <property type="entry name" value="MFS"/>
</dbReference>
<evidence type="ECO:0000256" key="3">
    <source>
        <dbReference type="ARBA" id="ARBA00022448"/>
    </source>
</evidence>
<dbReference type="RefSeq" id="WP_003352509.1">
    <property type="nucleotide sequence ID" value="NZ_JH414740.1"/>
</dbReference>
<dbReference type="CDD" id="cd17324">
    <property type="entry name" value="MFS_NepI_like"/>
    <property type="match status" value="1"/>
</dbReference>
<evidence type="ECO:0000256" key="2">
    <source>
        <dbReference type="ARBA" id="ARBA00008335"/>
    </source>
</evidence>
<keyword evidence="6 8" id="KW-1133">Transmembrane helix</keyword>
<evidence type="ECO:0000256" key="4">
    <source>
        <dbReference type="ARBA" id="ARBA00022475"/>
    </source>
</evidence>
<accession>G9QH57</accession>
<dbReference type="EMBL" id="ACWF01000007">
    <property type="protein sequence ID" value="EHL79564.1"/>
    <property type="molecule type" value="Genomic_DNA"/>
</dbReference>
<dbReference type="Gene3D" id="1.20.1250.20">
    <property type="entry name" value="MFS general substrate transporter like domains"/>
    <property type="match status" value="1"/>
</dbReference>
<comment type="subcellular location">
    <subcellularLocation>
        <location evidence="1">Cell membrane</location>
        <topology evidence="1">Multi-pass membrane protein</topology>
    </subcellularLocation>
</comment>
<dbReference type="SUPFAM" id="SSF103473">
    <property type="entry name" value="MFS general substrate transporter"/>
    <property type="match status" value="1"/>
</dbReference>
<name>G9QH57_9BACI</name>
<sequence length="325" mass="35471">MVASLLFSSICAAVTAFSQNFWFLLTARAIMGIALAGFPSIAMTYINEEFHPKNLGTAMGMYVSGTSIGGMVSRVVVDALTDWFSWHVALSAIAFLSLLVSAWFWKSLPDSRHFHAQKASLRKLFSSLGQSLRDPGLLCLFSLGFLLMGSFVTLYNYIDYPLMGEPYHLSQTIVGLIFFIYLVGTFSSTFMGRMADRFGKPKALVASIAIMLLGGIVTINSILVVKLVGVALFTFGFFGGHSIASGWVGQRALNFKAQASSLYLLFYYTGSSIVGTTGGTFWSRFGWIGVIGLIASLLVLSLIIAEILPLLKIKRKPDTTHHKGY</sequence>
<evidence type="ECO:0000313" key="11">
    <source>
        <dbReference type="Proteomes" id="UP000011747"/>
    </source>
</evidence>
<evidence type="ECO:0000313" key="10">
    <source>
        <dbReference type="EMBL" id="EHL79564.1"/>
    </source>
</evidence>
<evidence type="ECO:0000256" key="8">
    <source>
        <dbReference type="SAM" id="Phobius"/>
    </source>
</evidence>
<dbReference type="GO" id="GO:0005886">
    <property type="term" value="C:plasma membrane"/>
    <property type="evidence" value="ECO:0007669"/>
    <property type="project" value="UniProtKB-SubCell"/>
</dbReference>
<evidence type="ECO:0000256" key="1">
    <source>
        <dbReference type="ARBA" id="ARBA00004651"/>
    </source>
</evidence>
<keyword evidence="4" id="KW-1003">Cell membrane</keyword>
<dbReference type="PANTHER" id="PTHR43271:SF1">
    <property type="entry name" value="INNER MEMBRANE TRANSPORT PROTEIN YNFM"/>
    <property type="match status" value="1"/>
</dbReference>
<dbReference type="AlphaFoldDB" id="G9QH57"/>
<dbReference type="PROSITE" id="PS50850">
    <property type="entry name" value="MFS"/>
    <property type="match status" value="1"/>
</dbReference>
<feature type="transmembrane region" description="Helical" evidence="8">
    <location>
        <begin position="83"/>
        <end position="105"/>
    </location>
</feature>
<comment type="caution">
    <text evidence="10">The sequence shown here is derived from an EMBL/GenBank/DDBJ whole genome shotgun (WGS) entry which is preliminary data.</text>
</comment>
<feature type="transmembrane region" description="Helical" evidence="8">
    <location>
        <begin position="261"/>
        <end position="282"/>
    </location>
</feature>
<proteinExistence type="inferred from homology"/>
<evidence type="ECO:0000256" key="6">
    <source>
        <dbReference type="ARBA" id="ARBA00022989"/>
    </source>
</evidence>
<dbReference type="Proteomes" id="UP000011747">
    <property type="component" value="Unassembled WGS sequence"/>
</dbReference>
<dbReference type="PANTHER" id="PTHR43271">
    <property type="entry name" value="BLL2771 PROTEIN"/>
    <property type="match status" value="1"/>
</dbReference>
<feature type="transmembrane region" description="Helical" evidence="8">
    <location>
        <begin position="28"/>
        <end position="46"/>
    </location>
</feature>
<feature type="transmembrane region" description="Helical" evidence="8">
    <location>
        <begin position="288"/>
        <end position="311"/>
    </location>
</feature>
<reference evidence="10 11" key="1">
    <citation type="submission" date="2011-09" db="EMBL/GenBank/DDBJ databases">
        <title>The Genome Sequence of Bacillus smithii 7_3_47FAA.</title>
        <authorList>
            <consortium name="The Broad Institute Genome Sequencing Platform"/>
            <person name="Earl A."/>
            <person name="Ward D."/>
            <person name="Feldgarden M."/>
            <person name="Gevers D."/>
            <person name="Daigneault M."/>
            <person name="Strauss J."/>
            <person name="Allen-Vercoe E."/>
            <person name="Young S.K."/>
            <person name="Zeng Q."/>
            <person name="Gargeya S."/>
            <person name="Fitzgerald M."/>
            <person name="Haas B."/>
            <person name="Abouelleil A."/>
            <person name="Alvarado L."/>
            <person name="Arachchi H.M."/>
            <person name="Berlin A."/>
            <person name="Brown A."/>
            <person name="Chapman S.B."/>
            <person name="Chen Z."/>
            <person name="Dunbar C."/>
            <person name="Freedman E."/>
            <person name="Gearin G."/>
            <person name="Goldberg J."/>
            <person name="Griggs A."/>
            <person name="Gujja S."/>
            <person name="Heiman D."/>
            <person name="Howarth C."/>
            <person name="Larson L."/>
            <person name="Lui A."/>
            <person name="MacDonald P.J.P."/>
            <person name="Montmayeur A."/>
            <person name="Murphy C."/>
            <person name="Neiman D."/>
            <person name="Pearson M."/>
            <person name="Priest M."/>
            <person name="Roberts A."/>
            <person name="Saif S."/>
            <person name="Shea T."/>
            <person name="Shenoy N."/>
            <person name="Sisk P."/>
            <person name="Stolte C."/>
            <person name="Sykes S."/>
            <person name="Wortman J."/>
            <person name="Nusbaum C."/>
            <person name="Birren B."/>
        </authorList>
    </citation>
    <scope>NUCLEOTIDE SEQUENCE [LARGE SCALE GENOMIC DNA]</scope>
    <source>
        <strain evidence="10 11">7_3_47FAA</strain>
    </source>
</reference>
<dbReference type="GO" id="GO:0022857">
    <property type="term" value="F:transmembrane transporter activity"/>
    <property type="evidence" value="ECO:0007669"/>
    <property type="project" value="InterPro"/>
</dbReference>
<feature type="transmembrane region" description="Helical" evidence="8">
    <location>
        <begin position="170"/>
        <end position="191"/>
    </location>
</feature>
<dbReference type="PATRIC" id="fig|665952.3.peg.237"/>
<dbReference type="HOGENOM" id="CLU_001265_19_3_9"/>
<dbReference type="InterPro" id="IPR036259">
    <property type="entry name" value="MFS_trans_sf"/>
</dbReference>
<evidence type="ECO:0000259" key="9">
    <source>
        <dbReference type="PROSITE" id="PS50850"/>
    </source>
</evidence>
<organism evidence="10 11">
    <name type="scientific">Bacillus smithii 7_3_47FAA</name>
    <dbReference type="NCBI Taxonomy" id="665952"/>
    <lineage>
        <taxon>Bacteria</taxon>
        <taxon>Bacillati</taxon>
        <taxon>Bacillota</taxon>
        <taxon>Bacilli</taxon>
        <taxon>Bacillales</taxon>
        <taxon>Bacillaceae</taxon>
        <taxon>Bacillus</taxon>
    </lineage>
</organism>
<keyword evidence="11" id="KW-1185">Reference proteome</keyword>
<feature type="domain" description="Major facilitator superfamily (MFS) profile" evidence="9">
    <location>
        <begin position="1"/>
        <end position="307"/>
    </location>
</feature>